<reference evidence="1 2" key="1">
    <citation type="journal article" date="2021" name="Commun. Biol.">
        <title>Genomic insights into the host specific adaptation of the Pneumocystis genus.</title>
        <authorList>
            <person name="Cisse O.H."/>
            <person name="Ma L."/>
            <person name="Dekker J.P."/>
            <person name="Khil P.P."/>
            <person name="Youn J.-H."/>
            <person name="Brenchley J.M."/>
            <person name="Blair R."/>
            <person name="Pahar B."/>
            <person name="Chabe M."/>
            <person name="Van Rompay K.K.A."/>
            <person name="Keesler R."/>
            <person name="Sukura A."/>
            <person name="Hirsch V."/>
            <person name="Kutty G."/>
            <person name="Liu Y."/>
            <person name="Peng L."/>
            <person name="Chen J."/>
            <person name="Song J."/>
            <person name="Weissenbacher-Lang C."/>
            <person name="Xu J."/>
            <person name="Upham N.S."/>
            <person name="Stajich J.E."/>
            <person name="Cuomo C.A."/>
            <person name="Cushion M.T."/>
            <person name="Kovacs J.A."/>
        </authorList>
    </citation>
    <scope>NUCLEOTIDE SEQUENCE [LARGE SCALE GENOMIC DNA]</scope>
    <source>
        <strain evidence="1 2">RABM</strain>
    </source>
</reference>
<organism evidence="1 2">
    <name type="scientific">Pneumocystis oryctolagi</name>
    <dbReference type="NCBI Taxonomy" id="42067"/>
    <lineage>
        <taxon>Eukaryota</taxon>
        <taxon>Fungi</taxon>
        <taxon>Dikarya</taxon>
        <taxon>Ascomycota</taxon>
        <taxon>Taphrinomycotina</taxon>
        <taxon>Pneumocystomycetes</taxon>
        <taxon>Pneumocystaceae</taxon>
        <taxon>Pneumocystis</taxon>
    </lineage>
</organism>
<evidence type="ECO:0000313" key="2">
    <source>
        <dbReference type="Proteomes" id="UP000768646"/>
    </source>
</evidence>
<sequence>MKFIWFLCIFSTAYCYNSIYSLIPPFKESLLENWDFYGSIEIQQDKIILIHPGIESGIASIWSKNKNAYEEWSIEISLRLLDLNHKDSGFALWYTSERAKGGIVLGSKDKWDGLGIFLYTEQNKKISLRGHLNDGSMEYSRFKSPSHQAFGACSIIYQNINETFTFKLLYSKGTIQIEQNNSICFKTTQINLPSDYYFGISTQSVDYVESFEIYGFKMNEITNKYSNSEEIYTNIQKPSTNIDYHPNLNITKILNDLPFLSNQLLNITNEQLIIKTFIKAINQSFYSLSETISNLDSKFYNEKKEIIDTLSNQILKSVSQGNMPEHQYKNDTLLMIDSLSETVFKKITSINSSIKFFIITNIMMQTLILFTCIVYKRRTEEYPRKIL</sequence>
<comment type="caution">
    <text evidence="1">The sequence shown here is derived from an EMBL/GenBank/DDBJ whole genome shotgun (WGS) entry which is preliminary data.</text>
</comment>
<dbReference type="EMBL" id="JABTEG010000002">
    <property type="protein sequence ID" value="KAG4305792.1"/>
    <property type="molecule type" value="Genomic_DNA"/>
</dbReference>
<protein>
    <submittedName>
        <fullName evidence="1">Uncharacterized protein</fullName>
    </submittedName>
</protein>
<proteinExistence type="predicted"/>
<name>A0ACB7CDG1_9ASCO</name>
<keyword evidence="2" id="KW-1185">Reference proteome</keyword>
<gene>
    <name evidence="1" type="ORF">PORY_000702</name>
</gene>
<evidence type="ECO:0000313" key="1">
    <source>
        <dbReference type="EMBL" id="KAG4305792.1"/>
    </source>
</evidence>
<dbReference type="Proteomes" id="UP000768646">
    <property type="component" value="Unassembled WGS sequence"/>
</dbReference>
<accession>A0ACB7CDG1</accession>